<name>A0A1M6I2J3_9BACT</name>
<organism evidence="4 5">
    <name type="scientific">Tangfeifania diversioriginum</name>
    <dbReference type="NCBI Taxonomy" id="1168035"/>
    <lineage>
        <taxon>Bacteria</taxon>
        <taxon>Pseudomonadati</taxon>
        <taxon>Bacteroidota</taxon>
        <taxon>Bacteroidia</taxon>
        <taxon>Marinilabiliales</taxon>
        <taxon>Prolixibacteraceae</taxon>
        <taxon>Tangfeifania</taxon>
    </lineage>
</organism>
<dbReference type="RefSeq" id="WP_073169273.1">
    <property type="nucleotide sequence ID" value="NZ_FQZE01000015.1"/>
</dbReference>
<evidence type="ECO:0000313" key="4">
    <source>
        <dbReference type="EMBL" id="SHJ28464.1"/>
    </source>
</evidence>
<dbReference type="OrthoDB" id="9814487at2"/>
<protein>
    <submittedName>
        <fullName evidence="4">HSP20 family protein</fullName>
    </submittedName>
</protein>
<reference evidence="4 5" key="1">
    <citation type="submission" date="2016-11" db="EMBL/GenBank/DDBJ databases">
        <authorList>
            <person name="Jaros S."/>
            <person name="Januszkiewicz K."/>
            <person name="Wedrychowicz H."/>
        </authorList>
    </citation>
    <scope>NUCLEOTIDE SEQUENCE [LARGE SCALE GENOMIC DNA]</scope>
    <source>
        <strain evidence="4 5">DSM 27063</strain>
    </source>
</reference>
<keyword evidence="5" id="KW-1185">Reference proteome</keyword>
<comment type="similarity">
    <text evidence="1 2">Belongs to the small heat shock protein (HSP20) family.</text>
</comment>
<dbReference type="AlphaFoldDB" id="A0A1M6I2J3"/>
<dbReference type="STRING" id="1168035.SAMN05444280_11554"/>
<dbReference type="PANTHER" id="PTHR11527">
    <property type="entry name" value="HEAT-SHOCK PROTEIN 20 FAMILY MEMBER"/>
    <property type="match status" value="1"/>
</dbReference>
<evidence type="ECO:0000259" key="3">
    <source>
        <dbReference type="PROSITE" id="PS01031"/>
    </source>
</evidence>
<dbReference type="InterPro" id="IPR031107">
    <property type="entry name" value="Small_HSP"/>
</dbReference>
<dbReference type="SUPFAM" id="SSF49764">
    <property type="entry name" value="HSP20-like chaperones"/>
    <property type="match status" value="1"/>
</dbReference>
<feature type="domain" description="SHSP" evidence="3">
    <location>
        <begin position="35"/>
        <end position="153"/>
    </location>
</feature>
<proteinExistence type="inferred from homology"/>
<dbReference type="CDD" id="cd06464">
    <property type="entry name" value="ACD_sHsps-like"/>
    <property type="match status" value="1"/>
</dbReference>
<sequence>MNLVRFENPYRTVNRNLVDDLFSNLLKNDYDENYLNDCNCKPATNILEKNDTFKIELQLPGFNKEDVQLNYHENLLTVKVELPENNEEENKQEEEFKYERREFGVYNFERKFRIPKSVNGEKIEAHFENGILELVLPKKEEALEKEPVDIKIN</sequence>
<gene>
    <name evidence="4" type="ORF">SAMN05444280_11554</name>
</gene>
<dbReference type="EMBL" id="FQZE01000015">
    <property type="protein sequence ID" value="SHJ28464.1"/>
    <property type="molecule type" value="Genomic_DNA"/>
</dbReference>
<dbReference type="Gene3D" id="2.60.40.790">
    <property type="match status" value="1"/>
</dbReference>
<dbReference type="Proteomes" id="UP000184050">
    <property type="component" value="Unassembled WGS sequence"/>
</dbReference>
<accession>A0A1M6I2J3</accession>
<evidence type="ECO:0000313" key="5">
    <source>
        <dbReference type="Proteomes" id="UP000184050"/>
    </source>
</evidence>
<evidence type="ECO:0000256" key="2">
    <source>
        <dbReference type="RuleBase" id="RU003616"/>
    </source>
</evidence>
<evidence type="ECO:0000256" key="1">
    <source>
        <dbReference type="PROSITE-ProRule" id="PRU00285"/>
    </source>
</evidence>
<dbReference type="InterPro" id="IPR008978">
    <property type="entry name" value="HSP20-like_chaperone"/>
</dbReference>
<dbReference type="PROSITE" id="PS01031">
    <property type="entry name" value="SHSP"/>
    <property type="match status" value="1"/>
</dbReference>
<dbReference type="InterPro" id="IPR002068">
    <property type="entry name" value="A-crystallin/Hsp20_dom"/>
</dbReference>
<dbReference type="Pfam" id="PF00011">
    <property type="entry name" value="HSP20"/>
    <property type="match status" value="1"/>
</dbReference>